<accession>A0A0R3U2C6</accession>
<dbReference type="EMBL" id="UXSR01000055">
    <property type="protein sequence ID" value="VDD74600.1"/>
    <property type="molecule type" value="Genomic_DNA"/>
</dbReference>
<feature type="compositionally biased region" description="Pro residues" evidence="1">
    <location>
        <begin position="31"/>
        <end position="44"/>
    </location>
</feature>
<dbReference type="AlphaFoldDB" id="A0A0R3U2C6"/>
<feature type="region of interest" description="Disordered" evidence="1">
    <location>
        <begin position="25"/>
        <end position="44"/>
    </location>
</feature>
<sequence>MLNATGGPFKTQALFVLAYGRMAGRARERPQPTPPPRLLHAPPPSISIITDCSPAGTRAVFDVAAAMTDLIALDQSDTDHD</sequence>
<keyword evidence="3" id="KW-1185">Reference proteome</keyword>
<reference evidence="4" key="1">
    <citation type="submission" date="2017-02" db="UniProtKB">
        <authorList>
            <consortium name="WormBaseParasite"/>
        </authorList>
    </citation>
    <scope>IDENTIFICATION</scope>
</reference>
<evidence type="ECO:0000313" key="4">
    <source>
        <dbReference type="WBParaSite" id="MCOS_0000060201-mRNA-1"/>
    </source>
</evidence>
<organism evidence="4">
    <name type="scientific">Mesocestoides corti</name>
    <name type="common">Flatworm</name>
    <dbReference type="NCBI Taxonomy" id="53468"/>
    <lineage>
        <taxon>Eukaryota</taxon>
        <taxon>Metazoa</taxon>
        <taxon>Spiralia</taxon>
        <taxon>Lophotrochozoa</taxon>
        <taxon>Platyhelminthes</taxon>
        <taxon>Cestoda</taxon>
        <taxon>Eucestoda</taxon>
        <taxon>Cyclophyllidea</taxon>
        <taxon>Mesocestoididae</taxon>
        <taxon>Mesocestoides</taxon>
    </lineage>
</organism>
<proteinExistence type="predicted"/>
<reference evidence="2 3" key="2">
    <citation type="submission" date="2018-10" db="EMBL/GenBank/DDBJ databases">
        <authorList>
            <consortium name="Pathogen Informatics"/>
        </authorList>
    </citation>
    <scope>NUCLEOTIDE SEQUENCE [LARGE SCALE GENOMIC DNA]</scope>
</reference>
<dbReference type="Proteomes" id="UP000267029">
    <property type="component" value="Unassembled WGS sequence"/>
</dbReference>
<evidence type="ECO:0000313" key="2">
    <source>
        <dbReference type="EMBL" id="VDD74600.1"/>
    </source>
</evidence>
<gene>
    <name evidence="2" type="ORF">MCOS_LOCUS603</name>
</gene>
<name>A0A0R3U2C6_MESCO</name>
<protein>
    <submittedName>
        <fullName evidence="4">Transposase</fullName>
    </submittedName>
</protein>
<dbReference type="WBParaSite" id="MCOS_0000060201-mRNA-1">
    <property type="protein sequence ID" value="MCOS_0000060201-mRNA-1"/>
    <property type="gene ID" value="MCOS_0000060201"/>
</dbReference>
<evidence type="ECO:0000313" key="3">
    <source>
        <dbReference type="Proteomes" id="UP000267029"/>
    </source>
</evidence>
<evidence type="ECO:0000256" key="1">
    <source>
        <dbReference type="SAM" id="MobiDB-lite"/>
    </source>
</evidence>